<proteinExistence type="predicted"/>
<dbReference type="EMBL" id="BPLQ01001086">
    <property type="protein sequence ID" value="GIX78403.1"/>
    <property type="molecule type" value="Genomic_DNA"/>
</dbReference>
<sequence>MDITYVLTLEELAIIKIAVALYNDPVLRPFIEKLRVNDRVASFSCEYNFREWNVIFEKATTRISTFVPALLQKKVVNLMKTIHNEIERWWADHHVFFILLSNIDIHGILCWKSEGTIDRIKTAKKLVQIEELGVSTRLLLACTYFLEKEISILWNKMSPLDKLVIHRITGNITVEFWGKCLKRRNTPWTNLAKKYLQPPEGWVLEPSRIRLSSFYHALSSGTKRDFTACFVRPERIHNDDLRFCLHQMNEIERKEMLETYPHIILDTLLQWPLQSLFMKIADLVWDHLPECEYLNLLHIILYRKILKEMNDFDYIQLLAEFWKHSPSHFKDHVKNDPVYEPLMLMINYDRSQPFPLKSLYQNYLDFILTSRRAYSGYPLR</sequence>
<dbReference type="Proteomes" id="UP001054837">
    <property type="component" value="Unassembled WGS sequence"/>
</dbReference>
<protein>
    <submittedName>
        <fullName evidence="1">Uncharacterized protein</fullName>
    </submittedName>
</protein>
<keyword evidence="2" id="KW-1185">Reference proteome</keyword>
<evidence type="ECO:0000313" key="2">
    <source>
        <dbReference type="Proteomes" id="UP001054837"/>
    </source>
</evidence>
<evidence type="ECO:0000313" key="1">
    <source>
        <dbReference type="EMBL" id="GIX78403.1"/>
    </source>
</evidence>
<organism evidence="1 2">
    <name type="scientific">Caerostris darwini</name>
    <dbReference type="NCBI Taxonomy" id="1538125"/>
    <lineage>
        <taxon>Eukaryota</taxon>
        <taxon>Metazoa</taxon>
        <taxon>Ecdysozoa</taxon>
        <taxon>Arthropoda</taxon>
        <taxon>Chelicerata</taxon>
        <taxon>Arachnida</taxon>
        <taxon>Araneae</taxon>
        <taxon>Araneomorphae</taxon>
        <taxon>Entelegynae</taxon>
        <taxon>Araneoidea</taxon>
        <taxon>Araneidae</taxon>
        <taxon>Caerostris</taxon>
    </lineage>
</organism>
<accession>A0AAV4N131</accession>
<gene>
    <name evidence="1" type="primary">AVEN_248966_1</name>
    <name evidence="1" type="ORF">CDAR_313681</name>
</gene>
<comment type="caution">
    <text evidence="1">The sequence shown here is derived from an EMBL/GenBank/DDBJ whole genome shotgun (WGS) entry which is preliminary data.</text>
</comment>
<reference evidence="1 2" key="1">
    <citation type="submission" date="2021-06" db="EMBL/GenBank/DDBJ databases">
        <title>Caerostris darwini draft genome.</title>
        <authorList>
            <person name="Kono N."/>
            <person name="Arakawa K."/>
        </authorList>
    </citation>
    <scope>NUCLEOTIDE SEQUENCE [LARGE SCALE GENOMIC DNA]</scope>
</reference>
<name>A0AAV4N131_9ARAC</name>
<dbReference type="AlphaFoldDB" id="A0AAV4N131"/>